<dbReference type="STRING" id="253628.A0A0D1XC28"/>
<protein>
    <submittedName>
        <fullName evidence="1">Uncharacterized protein</fullName>
    </submittedName>
</protein>
<organism evidence="1 2">
    <name type="scientific">Verruconis gallopava</name>
    <dbReference type="NCBI Taxonomy" id="253628"/>
    <lineage>
        <taxon>Eukaryota</taxon>
        <taxon>Fungi</taxon>
        <taxon>Dikarya</taxon>
        <taxon>Ascomycota</taxon>
        <taxon>Pezizomycotina</taxon>
        <taxon>Dothideomycetes</taxon>
        <taxon>Pleosporomycetidae</taxon>
        <taxon>Venturiales</taxon>
        <taxon>Sympoventuriaceae</taxon>
        <taxon>Verruconis</taxon>
    </lineage>
</organism>
<dbReference type="EMBL" id="KN847571">
    <property type="protein sequence ID" value="KIV99800.1"/>
    <property type="molecule type" value="Genomic_DNA"/>
</dbReference>
<dbReference type="OrthoDB" id="1933717at2759"/>
<accession>A0A0D1XC28</accession>
<gene>
    <name evidence="1" type="ORF">PV09_08604</name>
</gene>
<dbReference type="GeneID" id="27316577"/>
<sequence>MRGYELPPAKGSKYDKDAMDEFFYGYEPLQSQDLAECAIYMLKSKDRVAIKALDCVPTAQRALARFDGEWNDRNAARGRVDSLKVLWIRLLYDSKQSGCACIDS</sequence>
<dbReference type="HOGENOM" id="CLU_2252129_0_0_1"/>
<name>A0A0D1XC28_9PEZI</name>
<dbReference type="VEuPathDB" id="FungiDB:PV09_08604"/>
<dbReference type="RefSeq" id="XP_016209670.1">
    <property type="nucleotide sequence ID" value="XM_016362528.1"/>
</dbReference>
<dbReference type="InParanoid" id="A0A0D1XC28"/>
<dbReference type="Proteomes" id="UP000053259">
    <property type="component" value="Unassembled WGS sequence"/>
</dbReference>
<reference evidence="1 2" key="1">
    <citation type="submission" date="2015-01" db="EMBL/GenBank/DDBJ databases">
        <title>The Genome Sequence of Ochroconis gallopava CBS43764.</title>
        <authorList>
            <consortium name="The Broad Institute Genomics Platform"/>
            <person name="Cuomo C."/>
            <person name="de Hoog S."/>
            <person name="Gorbushina A."/>
            <person name="Stielow B."/>
            <person name="Teixiera M."/>
            <person name="Abouelleil A."/>
            <person name="Chapman S.B."/>
            <person name="Priest M."/>
            <person name="Young S.K."/>
            <person name="Wortman J."/>
            <person name="Nusbaum C."/>
            <person name="Birren B."/>
        </authorList>
    </citation>
    <scope>NUCLEOTIDE SEQUENCE [LARGE SCALE GENOMIC DNA]</scope>
    <source>
        <strain evidence="1 2">CBS 43764</strain>
    </source>
</reference>
<dbReference type="AlphaFoldDB" id="A0A0D1XC28"/>
<evidence type="ECO:0000313" key="2">
    <source>
        <dbReference type="Proteomes" id="UP000053259"/>
    </source>
</evidence>
<keyword evidence="2" id="KW-1185">Reference proteome</keyword>
<proteinExistence type="predicted"/>
<evidence type="ECO:0000313" key="1">
    <source>
        <dbReference type="EMBL" id="KIV99800.1"/>
    </source>
</evidence>